<gene>
    <name evidence="2" type="ORF">H7F16_13550</name>
</gene>
<evidence type="ECO:0000313" key="3">
    <source>
        <dbReference type="Proteomes" id="UP000555411"/>
    </source>
</evidence>
<dbReference type="Proteomes" id="UP000555411">
    <property type="component" value="Unassembled WGS sequence"/>
</dbReference>
<dbReference type="SUPFAM" id="SSF54523">
    <property type="entry name" value="Pili subunits"/>
    <property type="match status" value="1"/>
</dbReference>
<dbReference type="Pfam" id="PF07963">
    <property type="entry name" value="N_methyl"/>
    <property type="match status" value="1"/>
</dbReference>
<evidence type="ECO:0000256" key="1">
    <source>
        <dbReference type="SAM" id="Phobius"/>
    </source>
</evidence>
<dbReference type="RefSeq" id="WP_185798167.1">
    <property type="nucleotide sequence ID" value="NZ_JACLQD010000004.1"/>
</dbReference>
<protein>
    <submittedName>
        <fullName evidence="2">Prepilin-type N-terminal cleavage/methylation domain-containing protein</fullName>
    </submittedName>
</protein>
<keyword evidence="1" id="KW-0472">Membrane</keyword>
<reference evidence="2 3" key="1">
    <citation type="journal article" date="2017" name="Int. J. Syst. Evol. Microbiol.">
        <title>Gemmobacter straminiformis sp. nov., isolated from an artificial fountain.</title>
        <authorList>
            <person name="Kang J.Y."/>
            <person name="Kim M.J."/>
            <person name="Chun J."/>
            <person name="Son K.P."/>
            <person name="Jahng K.Y."/>
        </authorList>
    </citation>
    <scope>NUCLEOTIDE SEQUENCE [LARGE SCALE GENOMIC DNA]</scope>
    <source>
        <strain evidence="2 3">CAM-8</strain>
    </source>
</reference>
<dbReference type="AlphaFoldDB" id="A0A842IAB5"/>
<evidence type="ECO:0000313" key="2">
    <source>
        <dbReference type="EMBL" id="MBC2836539.1"/>
    </source>
</evidence>
<dbReference type="InterPro" id="IPR045584">
    <property type="entry name" value="Pilin-like"/>
</dbReference>
<accession>A0A842IAB5</accession>
<keyword evidence="3" id="KW-1185">Reference proteome</keyword>
<feature type="transmembrane region" description="Helical" evidence="1">
    <location>
        <begin position="12"/>
        <end position="32"/>
    </location>
</feature>
<comment type="caution">
    <text evidence="2">The sequence shown here is derived from an EMBL/GenBank/DDBJ whole genome shotgun (WGS) entry which is preliminary data.</text>
</comment>
<sequence length="208" mass="21316">MTARPEAGFTLIEALVSLTLGAVVMMSVLTAVKLAGSTASRLAASAATDEALSRFGDLLAGDAAHALALPVTAGGKVFEGSAQAARFAMLPRPRPGETDPDPVFVTYRLGGGTAGHVDRSETPFGQAETDAVAVWEPLQPLAFRYLDARGKWLDRWADPNAMPRALGLVVGPDRSARPALAGSFLPLIALACTDGASGCADATTGATP</sequence>
<proteinExistence type="predicted"/>
<dbReference type="InterPro" id="IPR012902">
    <property type="entry name" value="N_methyl_site"/>
</dbReference>
<dbReference type="PROSITE" id="PS00409">
    <property type="entry name" value="PROKAR_NTER_METHYL"/>
    <property type="match status" value="1"/>
</dbReference>
<name>A0A842IAB5_9RHOB</name>
<keyword evidence="1" id="KW-0812">Transmembrane</keyword>
<dbReference type="EMBL" id="JACLQD010000004">
    <property type="protein sequence ID" value="MBC2836539.1"/>
    <property type="molecule type" value="Genomic_DNA"/>
</dbReference>
<organism evidence="2 3">
    <name type="scientific">Paragemmobacter straminiformis</name>
    <dbReference type="NCBI Taxonomy" id="2045119"/>
    <lineage>
        <taxon>Bacteria</taxon>
        <taxon>Pseudomonadati</taxon>
        <taxon>Pseudomonadota</taxon>
        <taxon>Alphaproteobacteria</taxon>
        <taxon>Rhodobacterales</taxon>
        <taxon>Paracoccaceae</taxon>
        <taxon>Paragemmobacter</taxon>
    </lineage>
</organism>
<keyword evidence="1" id="KW-1133">Transmembrane helix</keyword>